<dbReference type="RefSeq" id="WP_311558437.1">
    <property type="nucleotide sequence ID" value="NZ_JAVREJ010000015.1"/>
</dbReference>
<reference evidence="3" key="1">
    <citation type="submission" date="2023-07" db="EMBL/GenBank/DDBJ databases">
        <title>30 novel species of actinomycetes from the DSMZ collection.</title>
        <authorList>
            <person name="Nouioui I."/>
        </authorList>
    </citation>
    <scope>NUCLEOTIDE SEQUENCE [LARGE SCALE GENOMIC DNA]</scope>
    <source>
        <strain evidence="3">DSM 45834</strain>
    </source>
</reference>
<feature type="transmembrane region" description="Helical" evidence="1">
    <location>
        <begin position="25"/>
        <end position="44"/>
    </location>
</feature>
<evidence type="ECO:0000313" key="3">
    <source>
        <dbReference type="Proteomes" id="UP001183202"/>
    </source>
</evidence>
<sequence>MDDTRTAVPALTALAERTGVAEYRLAMFGTLLALPVASAIIALFV</sequence>
<evidence type="ECO:0000256" key="1">
    <source>
        <dbReference type="SAM" id="Phobius"/>
    </source>
</evidence>
<keyword evidence="3" id="KW-1185">Reference proteome</keyword>
<keyword evidence="1" id="KW-0812">Transmembrane</keyword>
<proteinExistence type="predicted"/>
<dbReference type="EMBL" id="JAVREJ010000015">
    <property type="protein sequence ID" value="MDT0351933.1"/>
    <property type="molecule type" value="Genomic_DNA"/>
</dbReference>
<protein>
    <submittedName>
        <fullName evidence="2">Uncharacterized protein</fullName>
    </submittedName>
</protein>
<name>A0ABU2NDB1_9PSEU</name>
<organism evidence="2 3">
    <name type="scientific">Pseudonocardia charpentierae</name>
    <dbReference type="NCBI Taxonomy" id="3075545"/>
    <lineage>
        <taxon>Bacteria</taxon>
        <taxon>Bacillati</taxon>
        <taxon>Actinomycetota</taxon>
        <taxon>Actinomycetes</taxon>
        <taxon>Pseudonocardiales</taxon>
        <taxon>Pseudonocardiaceae</taxon>
        <taxon>Pseudonocardia</taxon>
    </lineage>
</organism>
<gene>
    <name evidence="2" type="ORF">RM445_20610</name>
</gene>
<evidence type="ECO:0000313" key="2">
    <source>
        <dbReference type="EMBL" id="MDT0351933.1"/>
    </source>
</evidence>
<keyword evidence="1" id="KW-1133">Transmembrane helix</keyword>
<comment type="caution">
    <text evidence="2">The sequence shown here is derived from an EMBL/GenBank/DDBJ whole genome shotgun (WGS) entry which is preliminary data.</text>
</comment>
<keyword evidence="1" id="KW-0472">Membrane</keyword>
<accession>A0ABU2NDB1</accession>
<dbReference type="Proteomes" id="UP001183202">
    <property type="component" value="Unassembled WGS sequence"/>
</dbReference>